<dbReference type="Proteomes" id="UP000750502">
    <property type="component" value="Unassembled WGS sequence"/>
</dbReference>
<dbReference type="OrthoDB" id="5034691at2759"/>
<reference evidence="2" key="1">
    <citation type="journal article" date="2020" name="bioRxiv">
        <title>Historical genomics reveals the evolutionary mechanisms behind multiple outbreaks of the host-specific coffee wilt pathogen Fusarium xylarioides.</title>
        <authorList>
            <person name="Peck D."/>
            <person name="Nowell R.W."/>
            <person name="Flood J."/>
            <person name="Ryan M.J."/>
            <person name="Barraclough T.G."/>
        </authorList>
    </citation>
    <scope>NUCLEOTIDE SEQUENCE</scope>
    <source>
        <strain evidence="2">IMI 127659i</strain>
    </source>
</reference>
<dbReference type="EMBL" id="JADFTT010000624">
    <property type="protein sequence ID" value="KAG5759707.1"/>
    <property type="molecule type" value="Genomic_DNA"/>
</dbReference>
<keyword evidence="3" id="KW-1185">Reference proteome</keyword>
<evidence type="ECO:0000313" key="2">
    <source>
        <dbReference type="EMBL" id="KAG5759707.1"/>
    </source>
</evidence>
<protein>
    <submittedName>
        <fullName evidence="2">Uncharacterized protein</fullName>
    </submittedName>
</protein>
<feature type="compositionally biased region" description="Basic and acidic residues" evidence="1">
    <location>
        <begin position="1"/>
        <end position="15"/>
    </location>
</feature>
<accession>A0A9P7HP78</accession>
<sequence length="217" mass="24814">MVRGDPRPAPYERHLQPQGPEIKTEITDFNFTEQSAADEALVNRRYASSTWKTGLQPEDSATYACRWMYSNSASVSTIRHSTFHEFMTIVHDLLSDYGSDERNKILSKLRKLQRRNEVMGSHGPNFRPAFTALYGTDKHDTTRGSVEPHRPIDLPAFVSIPTIHFHESSRGSFPKRSHRAKSLLQYYYRHGISDDADLESPFDLSTIFSGPRIPQKT</sequence>
<name>A0A9P7HP78_9HYPO</name>
<gene>
    <name evidence="2" type="ORF">H9Q72_012163</name>
</gene>
<evidence type="ECO:0000313" key="3">
    <source>
        <dbReference type="Proteomes" id="UP000750502"/>
    </source>
</evidence>
<comment type="caution">
    <text evidence="2">The sequence shown here is derived from an EMBL/GenBank/DDBJ whole genome shotgun (WGS) entry which is preliminary data.</text>
</comment>
<organism evidence="2 3">
    <name type="scientific">Fusarium xylarioides</name>
    <dbReference type="NCBI Taxonomy" id="221167"/>
    <lineage>
        <taxon>Eukaryota</taxon>
        <taxon>Fungi</taxon>
        <taxon>Dikarya</taxon>
        <taxon>Ascomycota</taxon>
        <taxon>Pezizomycotina</taxon>
        <taxon>Sordariomycetes</taxon>
        <taxon>Hypocreomycetidae</taxon>
        <taxon>Hypocreales</taxon>
        <taxon>Nectriaceae</taxon>
        <taxon>Fusarium</taxon>
        <taxon>Fusarium fujikuroi species complex</taxon>
    </lineage>
</organism>
<proteinExistence type="predicted"/>
<feature type="region of interest" description="Disordered" evidence="1">
    <location>
        <begin position="1"/>
        <end position="20"/>
    </location>
</feature>
<dbReference type="AlphaFoldDB" id="A0A9P7HP78"/>
<reference evidence="2" key="2">
    <citation type="submission" date="2020-10" db="EMBL/GenBank/DDBJ databases">
        <authorList>
            <person name="Peck L.D."/>
            <person name="Nowell R.W."/>
            <person name="Flood J."/>
            <person name="Ryan M.J."/>
            <person name="Barraclough T.G."/>
        </authorList>
    </citation>
    <scope>NUCLEOTIDE SEQUENCE</scope>
    <source>
        <strain evidence="2">IMI 127659i</strain>
    </source>
</reference>
<evidence type="ECO:0000256" key="1">
    <source>
        <dbReference type="SAM" id="MobiDB-lite"/>
    </source>
</evidence>